<evidence type="ECO:0000313" key="4">
    <source>
        <dbReference type="Proteomes" id="UP001569154"/>
    </source>
</evidence>
<organism evidence="3 4">
    <name type="scientific">Enterovibrio norvegicus</name>
    <dbReference type="NCBI Taxonomy" id="188144"/>
    <lineage>
        <taxon>Bacteria</taxon>
        <taxon>Pseudomonadati</taxon>
        <taxon>Pseudomonadota</taxon>
        <taxon>Gammaproteobacteria</taxon>
        <taxon>Vibrionales</taxon>
        <taxon>Vibrionaceae</taxon>
        <taxon>Enterovibrio</taxon>
    </lineage>
</organism>
<dbReference type="RefSeq" id="WP_371735077.1">
    <property type="nucleotide sequence ID" value="NZ_JBGONM010000115.1"/>
</dbReference>
<keyword evidence="1" id="KW-1133">Transmembrane helix</keyword>
<dbReference type="InterPro" id="IPR046864">
    <property type="entry name" value="VasX_N"/>
</dbReference>
<protein>
    <recommendedName>
        <fullName evidence="2">Toxin VasX N-terminal region domain-containing protein</fullName>
    </recommendedName>
</protein>
<keyword evidence="1" id="KW-0472">Membrane</keyword>
<keyword evidence="4" id="KW-1185">Reference proteome</keyword>
<sequence length="1029" mass="115310">MVNKANEAATTSSADSIDSLMSTCPLNDDLIVIHPMRYSVKQVEFEFMLPSDVGRGLPYLIEHDYIMRPVINAFIYLFNEKDDYVLLSEFDDSGEAQNTECVYGQAPSEIQGNFPVITQEKNDKFSILLTHIKLDQAFVDGLIENKEIRKEFLQEISVRRARKGKEPHCLMVEDLSTVSPDFWSDYLNFDWALWPTLDLSTPPLLSKYQSIAPDSHIAVGVVDAIGISIEICTLFNAQYDAGLTHIAETQYPYTIANATRTLIDREAQKGFSKQVDRRIHVTHDPKDQIRGIPTYYDLTDKEIQKTREDRRDRIIKDYREVIRGKEMDEFQKERDNFTSTFSKSLEEVALDWTKWLESDYTDFALALYSPFDKDQVQLKEIAVANMLGNIQSTEVGKKIRDEWVQDFAKHATNTGKPTSKGIGGQIWSALGVAHAVNQEISKHLKLIYDASSINWEEAVSSQNQLLQAASEATDSIQYAIGEKVAQFVVDAENEAAWHVYYQAMAERYGYQYGVMTTSLNDVLEDIEDFNAVQFAASAEHILVAKTKNIKKKKLKSKGKGKGGVKKKAKYIDPKVKINLYQLDTTLQPGHKPTALEGFAYWVVKNVKKTGINSPDSKLAQWSKQLSGVVDKHNNKLTGFLLIAQAANMISVVNKVATTKEKDAKLAFEVLNSFTGLVQSALAFIQSAKFANNEQAMKAAAKSTISSFGVKSTRALSKLTMPIPQTTLGLYSARITSRLTQIARIGYRALPVVGNLLGAITSYFNWAEDVEQQDNLGAKFVAVSSMIVNSAALVLAVAALVPGVNAVVGVIALVLAVVGIALDLIHAWIEDSRLETFLKGSFWGIGSRYAYEKGLPDDTSARVEYFKELTNDDVQKVKTKELVAFTDELFRPIFSHSSYDESGWFYKYEDFSLNIYFPGYESHVSRISLKVLGVIDDKTELLYGRVINADGSVDHSTNKIDMKSSSEKGFALEAAFKESVWKKDYDGYRFDISYANPSSFPVTLNYSVKLDDDAALFWQDDVSTEIEVKK</sequence>
<feature type="domain" description="Toxin VasX N-terminal region" evidence="2">
    <location>
        <begin position="24"/>
        <end position="162"/>
    </location>
</feature>
<gene>
    <name evidence="3" type="ORF">ACED35_23945</name>
</gene>
<name>A0ABV4L9P3_9GAMM</name>
<keyword evidence="1" id="KW-0812">Transmembrane</keyword>
<proteinExistence type="predicted"/>
<dbReference type="EMBL" id="JBGONM010000115">
    <property type="protein sequence ID" value="MEZ8084164.1"/>
    <property type="molecule type" value="Genomic_DNA"/>
</dbReference>
<reference evidence="3 4" key="1">
    <citation type="submission" date="2024-06" db="EMBL/GenBank/DDBJ databases">
        <authorList>
            <person name="Steensen K."/>
            <person name="Seneca J."/>
            <person name="Bartlau N."/>
            <person name="Yu A.X."/>
            <person name="Polz M.F."/>
        </authorList>
    </citation>
    <scope>NUCLEOTIDE SEQUENCE [LARGE SCALE GENOMIC DNA]</scope>
    <source>
        <strain evidence="3 4">1F260</strain>
    </source>
</reference>
<feature type="transmembrane region" description="Helical" evidence="1">
    <location>
        <begin position="744"/>
        <end position="765"/>
    </location>
</feature>
<dbReference type="Pfam" id="PF20249">
    <property type="entry name" value="VasX_N"/>
    <property type="match status" value="1"/>
</dbReference>
<evidence type="ECO:0000313" key="3">
    <source>
        <dbReference type="EMBL" id="MEZ8084164.1"/>
    </source>
</evidence>
<accession>A0ABV4L9P3</accession>
<comment type="caution">
    <text evidence="3">The sequence shown here is derived from an EMBL/GenBank/DDBJ whole genome shotgun (WGS) entry which is preliminary data.</text>
</comment>
<evidence type="ECO:0000256" key="1">
    <source>
        <dbReference type="SAM" id="Phobius"/>
    </source>
</evidence>
<dbReference type="Proteomes" id="UP001569154">
    <property type="component" value="Unassembled WGS sequence"/>
</dbReference>
<feature type="transmembrane region" description="Helical" evidence="1">
    <location>
        <begin position="777"/>
        <end position="800"/>
    </location>
</feature>
<feature type="transmembrane region" description="Helical" evidence="1">
    <location>
        <begin position="806"/>
        <end position="828"/>
    </location>
</feature>
<evidence type="ECO:0000259" key="2">
    <source>
        <dbReference type="Pfam" id="PF20249"/>
    </source>
</evidence>